<keyword evidence="5" id="KW-1185">Reference proteome</keyword>
<dbReference type="Gene3D" id="3.30.560.10">
    <property type="entry name" value="Glucose Oxidase, domain 3"/>
    <property type="match status" value="1"/>
</dbReference>
<proteinExistence type="inferred from homology"/>
<keyword evidence="2" id="KW-0732">Signal</keyword>
<dbReference type="InterPro" id="IPR007867">
    <property type="entry name" value="GMC_OxRtase_C"/>
</dbReference>
<dbReference type="PROSITE" id="PS00624">
    <property type="entry name" value="GMC_OXRED_2"/>
    <property type="match status" value="1"/>
</dbReference>
<feature type="signal peptide" evidence="2">
    <location>
        <begin position="1"/>
        <end position="23"/>
    </location>
</feature>
<dbReference type="Pfam" id="PF00732">
    <property type="entry name" value="GMC_oxred_N"/>
    <property type="match status" value="1"/>
</dbReference>
<dbReference type="Gene3D" id="3.50.50.60">
    <property type="entry name" value="FAD/NAD(P)-binding domain"/>
    <property type="match status" value="1"/>
</dbReference>
<accession>A0ABR1SAB9</accession>
<evidence type="ECO:0000313" key="5">
    <source>
        <dbReference type="Proteomes" id="UP001396898"/>
    </source>
</evidence>
<evidence type="ECO:0000259" key="3">
    <source>
        <dbReference type="PROSITE" id="PS00624"/>
    </source>
</evidence>
<evidence type="ECO:0000256" key="2">
    <source>
        <dbReference type="SAM" id="SignalP"/>
    </source>
</evidence>
<dbReference type="SUPFAM" id="SSF51905">
    <property type="entry name" value="FAD/NAD(P)-binding domain"/>
    <property type="match status" value="1"/>
</dbReference>
<dbReference type="InterPro" id="IPR036188">
    <property type="entry name" value="FAD/NAD-bd_sf"/>
</dbReference>
<protein>
    <submittedName>
        <fullName evidence="4">GMC oxidoreductase</fullName>
    </submittedName>
</protein>
<dbReference type="InterPro" id="IPR000172">
    <property type="entry name" value="GMC_OxRdtase_N"/>
</dbReference>
<comment type="similarity">
    <text evidence="1">Belongs to the GMC oxidoreductase family.</text>
</comment>
<dbReference type="EMBL" id="JAQQWI010000007">
    <property type="protein sequence ID" value="KAK8028651.1"/>
    <property type="molecule type" value="Genomic_DNA"/>
</dbReference>
<gene>
    <name evidence="4" type="ORF">PG991_005707</name>
</gene>
<feature type="domain" description="Glucose-methanol-choline oxidoreductase N-terminal" evidence="3">
    <location>
        <begin position="310"/>
        <end position="324"/>
    </location>
</feature>
<dbReference type="Proteomes" id="UP001396898">
    <property type="component" value="Unassembled WGS sequence"/>
</dbReference>
<feature type="non-terminal residue" evidence="4">
    <location>
        <position position="646"/>
    </location>
</feature>
<dbReference type="SUPFAM" id="SSF54373">
    <property type="entry name" value="FAD-linked reductases, C-terminal domain"/>
    <property type="match status" value="1"/>
</dbReference>
<evidence type="ECO:0000256" key="1">
    <source>
        <dbReference type="ARBA" id="ARBA00010790"/>
    </source>
</evidence>
<reference evidence="4 5" key="1">
    <citation type="submission" date="2023-01" db="EMBL/GenBank/DDBJ databases">
        <title>Analysis of 21 Apiospora genomes using comparative genomics revels a genus with tremendous synthesis potential of carbohydrate active enzymes and secondary metabolites.</title>
        <authorList>
            <person name="Sorensen T."/>
        </authorList>
    </citation>
    <scope>NUCLEOTIDE SEQUENCE [LARGE SCALE GENOMIC DNA]</scope>
    <source>
        <strain evidence="4 5">CBS 20057</strain>
    </source>
</reference>
<organism evidence="4 5">
    <name type="scientific">Apiospora marii</name>
    <dbReference type="NCBI Taxonomy" id="335849"/>
    <lineage>
        <taxon>Eukaryota</taxon>
        <taxon>Fungi</taxon>
        <taxon>Dikarya</taxon>
        <taxon>Ascomycota</taxon>
        <taxon>Pezizomycotina</taxon>
        <taxon>Sordariomycetes</taxon>
        <taxon>Xylariomycetidae</taxon>
        <taxon>Amphisphaeriales</taxon>
        <taxon>Apiosporaceae</taxon>
        <taxon>Apiospora</taxon>
    </lineage>
</organism>
<comment type="caution">
    <text evidence="4">The sequence shown here is derived from an EMBL/GenBank/DDBJ whole genome shotgun (WGS) entry which is preliminary data.</text>
</comment>
<sequence>MGRALSNGLRGLLASWLLSGVTTAVISSDNGDIQESYDYIVIGGGTSGLVVANRLSEDPNKSVLVLEHGYINDGPNTKIPRATAKFPNLGVDFWNVTSAPVEHLGNYRHPVRMADVVGGGSVVNGMFADRGAKADYDAWEELGNKGWGFDGLLPYFRKSSTLGPVSPEHVREYGIQTDPAGYTDGPLHVGFPSTMFPDLKNMTAALNAYGVATPPNPATGGAVGLLWAPNTLDTRTGTRSHARAAYYDPIAKARPNLHLVTGHTMNKILLDDKLTATGVSVSSRSNSSVSSSGAASFGVRATKEVILAAGAISTPKLLQLSGVGPRAVLEAAGVPLRLDLPAVGANFQDHPQVFGAWNLTGGLAFPNPGTLATNASYNASAWTEYEAHGTGPYTVAFSNTAAFLPLRNFTSDAAFAAIMDSVAVGGERQRDEEEALPAVYRSSPELLAGFRAQREILRRHLGGLDAAAIEFPFTAAGFGTSGLNKPLSRGTVTLAPSSSGSLTSTAESAPVVQYQAFAHPADRAVVVAALRWLRDLYRTSSLLANYGAVEISPGGPATQTDEELWDALVAGGLIKPSNSHPSGTCAMMPAELGGCVGADLLVHGVRRLAVVDASVMPLIPGTHLQSTVYAVAEKAADIIKDRHGET</sequence>
<dbReference type="PANTHER" id="PTHR11552">
    <property type="entry name" value="GLUCOSE-METHANOL-CHOLINE GMC OXIDOREDUCTASE"/>
    <property type="match status" value="1"/>
</dbReference>
<dbReference type="PIRSF" id="PIRSF000137">
    <property type="entry name" value="Alcohol_oxidase"/>
    <property type="match status" value="1"/>
</dbReference>
<dbReference type="PANTHER" id="PTHR11552:SF115">
    <property type="entry name" value="DEHYDROGENASE XPTC-RELATED"/>
    <property type="match status" value="1"/>
</dbReference>
<feature type="chain" id="PRO_5046816840" evidence="2">
    <location>
        <begin position="24"/>
        <end position="646"/>
    </location>
</feature>
<name>A0ABR1SAB9_9PEZI</name>
<dbReference type="Pfam" id="PF05199">
    <property type="entry name" value="GMC_oxred_C"/>
    <property type="match status" value="1"/>
</dbReference>
<dbReference type="InterPro" id="IPR012132">
    <property type="entry name" value="GMC_OxRdtase"/>
</dbReference>
<evidence type="ECO:0000313" key="4">
    <source>
        <dbReference type="EMBL" id="KAK8028651.1"/>
    </source>
</evidence>